<name>A0A5C6DWY1_9BACT</name>
<dbReference type="PROSITE" id="PS51208">
    <property type="entry name" value="AUTOTRANSPORTER"/>
    <property type="match status" value="1"/>
</dbReference>
<dbReference type="SUPFAM" id="SSF103515">
    <property type="entry name" value="Autotransporter"/>
    <property type="match status" value="1"/>
</dbReference>
<keyword evidence="3" id="KW-0645">Protease</keyword>
<dbReference type="InterPro" id="IPR005546">
    <property type="entry name" value="Autotransporte_beta"/>
</dbReference>
<keyword evidence="4" id="KW-1185">Reference proteome</keyword>
<proteinExistence type="predicted"/>
<feature type="chain" id="PRO_5022974224" evidence="1">
    <location>
        <begin position="24"/>
        <end position="761"/>
    </location>
</feature>
<dbReference type="Pfam" id="PF03797">
    <property type="entry name" value="Autotransporter"/>
    <property type="match status" value="1"/>
</dbReference>
<dbReference type="Proteomes" id="UP000319143">
    <property type="component" value="Unassembled WGS sequence"/>
</dbReference>
<dbReference type="Gene3D" id="2.40.128.130">
    <property type="entry name" value="Autotransporter beta-domain"/>
    <property type="match status" value="1"/>
</dbReference>
<keyword evidence="3" id="KW-0378">Hydrolase</keyword>
<evidence type="ECO:0000256" key="1">
    <source>
        <dbReference type="SAM" id="SignalP"/>
    </source>
</evidence>
<protein>
    <submittedName>
        <fullName evidence="3">Extracellular serine protease</fullName>
        <ecNumber evidence="3">3.4.21.-</ecNumber>
    </submittedName>
</protein>
<evidence type="ECO:0000259" key="2">
    <source>
        <dbReference type="PROSITE" id="PS51208"/>
    </source>
</evidence>
<evidence type="ECO:0000313" key="4">
    <source>
        <dbReference type="Proteomes" id="UP000319143"/>
    </source>
</evidence>
<sequence precursor="true">MGWASFKMLVVGSFLLASSWLSAADITVTTTADSGPGSFRQAIADSVRGDRIVFDSGLTAQTISLLSPISPFIENLTIDSTAAPALTIAGATLSPVGSGRLTLLGDTTYTATTITVATVIGPAADVTIVGNVTGNMTVNGEVQLGAGSTLSGDLDVSSSGIAVIDGTITGDVDVDGNLQLDAAGVITGTTTIGSNAQATIAGTLNGNANVDSAANATIDGIVNGNLSVDGNLVLNTTGTVSGNALIETGAAVQIDGTISGTTNVDSGATLVGSGNLTGNTSNRGMLDAGEQGVVGTLNFGNDLTNNSGTVVVDIDDVTNDQYLVAGDVTLNGGTVDVNVISTFTPGTPYTFLTAGGTITGSFTEAVDDYPFFDSVLNQTATSVSVTLTDAAASFAAIGESCNQTTIGGYLDAQRPGASGDLADVIDALRFSTTGSIQAGLDQLGGQIYPTLVSAQLQHTSFSMAMLRDQLLLDSLRHSPNQTRGWIRGYGIGGDADTDDCGTRGFNYRLGGTEIAVQRAFSSGLDLGVFTNLAWSDVATDGISQDADVDSYQFGGSAQYSGTAGYLLGIAGAGYQRYDVRRTLSLSGSDIHRVAASQFDGSQVFGMLEYGKIFQSGITSWMPHFAMQYAAVDQDNIHETGASSVNLIGNAIDADSLRSVLGLSVQQAGPTSIGPAITKLRLGWMHEYTDTHENFVAAFEEPTIDSTSMTVRGLDLGRDWAVVGVNLQWSFLQHATALFGYQGQVNDIQSLHTGAAGLEARW</sequence>
<organism evidence="3 4">
    <name type="scientific">Novipirellula artificiosorum</name>
    <dbReference type="NCBI Taxonomy" id="2528016"/>
    <lineage>
        <taxon>Bacteria</taxon>
        <taxon>Pseudomonadati</taxon>
        <taxon>Planctomycetota</taxon>
        <taxon>Planctomycetia</taxon>
        <taxon>Pirellulales</taxon>
        <taxon>Pirellulaceae</taxon>
        <taxon>Novipirellula</taxon>
    </lineage>
</organism>
<feature type="signal peptide" evidence="1">
    <location>
        <begin position="1"/>
        <end position="23"/>
    </location>
</feature>
<evidence type="ECO:0000313" key="3">
    <source>
        <dbReference type="EMBL" id="TWU40714.1"/>
    </source>
</evidence>
<dbReference type="EC" id="3.4.21.-" evidence="3"/>
<reference evidence="3 4" key="1">
    <citation type="submission" date="2019-02" db="EMBL/GenBank/DDBJ databases">
        <title>Deep-cultivation of Planctomycetes and their phenomic and genomic characterization uncovers novel biology.</title>
        <authorList>
            <person name="Wiegand S."/>
            <person name="Jogler M."/>
            <person name="Boedeker C."/>
            <person name="Pinto D."/>
            <person name="Vollmers J."/>
            <person name="Rivas-Marin E."/>
            <person name="Kohn T."/>
            <person name="Peeters S.H."/>
            <person name="Heuer A."/>
            <person name="Rast P."/>
            <person name="Oberbeckmann S."/>
            <person name="Bunk B."/>
            <person name="Jeske O."/>
            <person name="Meyerdierks A."/>
            <person name="Storesund J.E."/>
            <person name="Kallscheuer N."/>
            <person name="Luecker S."/>
            <person name="Lage O.M."/>
            <person name="Pohl T."/>
            <person name="Merkel B.J."/>
            <person name="Hornburger P."/>
            <person name="Mueller R.-W."/>
            <person name="Bruemmer F."/>
            <person name="Labrenz M."/>
            <person name="Spormann A.M."/>
            <person name="Op Den Camp H."/>
            <person name="Overmann J."/>
            <person name="Amann R."/>
            <person name="Jetten M.S.M."/>
            <person name="Mascher T."/>
            <person name="Medema M.H."/>
            <person name="Devos D.P."/>
            <person name="Kaster A.-K."/>
            <person name="Ovreas L."/>
            <person name="Rohde M."/>
            <person name="Galperin M.Y."/>
            <person name="Jogler C."/>
        </authorList>
    </citation>
    <scope>NUCLEOTIDE SEQUENCE [LARGE SCALE GENOMIC DNA]</scope>
    <source>
        <strain evidence="3 4">Poly41</strain>
    </source>
</reference>
<dbReference type="InterPro" id="IPR036709">
    <property type="entry name" value="Autotransporte_beta_dom_sf"/>
</dbReference>
<comment type="caution">
    <text evidence="3">The sequence shown here is derived from an EMBL/GenBank/DDBJ whole genome shotgun (WGS) entry which is preliminary data.</text>
</comment>
<dbReference type="SMART" id="SM00869">
    <property type="entry name" value="Autotransporter"/>
    <property type="match status" value="1"/>
</dbReference>
<keyword evidence="1" id="KW-0732">Signal</keyword>
<dbReference type="GO" id="GO:0008233">
    <property type="term" value="F:peptidase activity"/>
    <property type="evidence" value="ECO:0007669"/>
    <property type="project" value="UniProtKB-KW"/>
</dbReference>
<dbReference type="GO" id="GO:0006508">
    <property type="term" value="P:proteolysis"/>
    <property type="evidence" value="ECO:0007669"/>
    <property type="project" value="UniProtKB-KW"/>
</dbReference>
<feature type="domain" description="Autotransporter" evidence="2">
    <location>
        <begin position="477"/>
        <end position="761"/>
    </location>
</feature>
<dbReference type="EMBL" id="SJPV01000002">
    <property type="protein sequence ID" value="TWU40714.1"/>
    <property type="molecule type" value="Genomic_DNA"/>
</dbReference>
<accession>A0A5C6DWY1</accession>
<dbReference type="AlphaFoldDB" id="A0A5C6DWY1"/>
<gene>
    <name evidence="3" type="ORF">Poly41_15490</name>
</gene>